<dbReference type="Proteomes" id="UP000031166">
    <property type="component" value="Unassembled WGS sequence"/>
</dbReference>
<gene>
    <name evidence="1" type="ORF">RM53_14365</name>
</gene>
<proteinExistence type="predicted"/>
<dbReference type="EMBL" id="JWSY01000028">
    <property type="protein sequence ID" value="KIC55896.1"/>
    <property type="molecule type" value="Genomic_DNA"/>
</dbReference>
<evidence type="ECO:0000313" key="2">
    <source>
        <dbReference type="Proteomes" id="UP000031166"/>
    </source>
</evidence>
<organism evidence="1 2">
    <name type="scientific">Brevundimonas nasdae</name>
    <dbReference type="NCBI Taxonomy" id="172043"/>
    <lineage>
        <taxon>Bacteria</taxon>
        <taxon>Pseudomonadati</taxon>
        <taxon>Pseudomonadota</taxon>
        <taxon>Alphaproteobacteria</taxon>
        <taxon>Caulobacterales</taxon>
        <taxon>Caulobacteraceae</taxon>
        <taxon>Brevundimonas</taxon>
    </lineage>
</organism>
<reference evidence="1 2" key="1">
    <citation type="submission" date="2014-12" db="EMBL/GenBank/DDBJ databases">
        <title>Genome sequencing of Brevundimonas nasdae TPW30.</title>
        <authorList>
            <person name="Tan P.W."/>
            <person name="Chan K.-G."/>
        </authorList>
    </citation>
    <scope>NUCLEOTIDE SEQUENCE [LARGE SCALE GENOMIC DNA]</scope>
    <source>
        <strain evidence="1 2">TPW30</strain>
    </source>
</reference>
<name>A0A0B4CN89_9CAUL</name>
<dbReference type="AlphaFoldDB" id="A0A0B4CN89"/>
<dbReference type="STRING" id="172043.RM53_14365"/>
<sequence>MASRATAILNLMNHSRFGALAQLLVIDAVMKSFPNEKHRDGETNVDLVKRLMAANRGVVETVIETRAQEITGAGKEAVIEACKRSAVNGAAWYGVASEMEDACGEAIADRFLIVERYGFPDQQVIEAYSDDREAAVILKADYSDAKQQELNVRLVCEDGDGNWHLDF</sequence>
<evidence type="ECO:0000313" key="1">
    <source>
        <dbReference type="EMBL" id="KIC55896.1"/>
    </source>
</evidence>
<accession>A0A0B4CN89</accession>
<comment type="caution">
    <text evidence="1">The sequence shown here is derived from an EMBL/GenBank/DDBJ whole genome shotgun (WGS) entry which is preliminary data.</text>
</comment>
<dbReference type="RefSeq" id="WP_039247813.1">
    <property type="nucleotide sequence ID" value="NZ_JWSY01000028.1"/>
</dbReference>
<protein>
    <submittedName>
        <fullName evidence="1">Uncharacterized protein</fullName>
    </submittedName>
</protein>